<proteinExistence type="predicted"/>
<dbReference type="AlphaFoldDB" id="A0A285T5F7"/>
<name>A0A285T5F7_9FIRM</name>
<dbReference type="EMBL" id="OBMR01000014">
    <property type="protein sequence ID" value="SOC16294.1"/>
    <property type="molecule type" value="Genomic_DNA"/>
</dbReference>
<evidence type="ECO:0000313" key="2">
    <source>
        <dbReference type="EMBL" id="SOC16294.1"/>
    </source>
</evidence>
<feature type="region of interest" description="Disordered" evidence="1">
    <location>
        <begin position="64"/>
        <end position="85"/>
    </location>
</feature>
<dbReference type="RefSeq" id="WP_097077145.1">
    <property type="nucleotide sequence ID" value="NZ_OBMR01000014.1"/>
</dbReference>
<organism evidence="2 3">
    <name type="scientific">Pseudobutyrivibrio ruminis DSM 9787</name>
    <dbReference type="NCBI Taxonomy" id="1123011"/>
    <lineage>
        <taxon>Bacteria</taxon>
        <taxon>Bacillati</taxon>
        <taxon>Bacillota</taxon>
        <taxon>Clostridia</taxon>
        <taxon>Lachnospirales</taxon>
        <taxon>Lachnospiraceae</taxon>
        <taxon>Pseudobutyrivibrio</taxon>
    </lineage>
</organism>
<accession>A0A285T5F7</accession>
<feature type="compositionally biased region" description="Basic and acidic residues" evidence="1">
    <location>
        <begin position="72"/>
        <end position="82"/>
    </location>
</feature>
<evidence type="ECO:0000256" key="1">
    <source>
        <dbReference type="SAM" id="MobiDB-lite"/>
    </source>
</evidence>
<dbReference type="Proteomes" id="UP000219563">
    <property type="component" value="Unassembled WGS sequence"/>
</dbReference>
<sequence>MTRFYFEVEDEEVIKFVKALKRKRSAVITQLIYQLMEESDEYLPSWLIVETGCTSKVGQKKDTKPISQKVVPQEKKEEEPKTDNASIALAGLSGFGF</sequence>
<protein>
    <submittedName>
        <fullName evidence="2">Uncharacterized protein</fullName>
    </submittedName>
</protein>
<reference evidence="2 3" key="1">
    <citation type="submission" date="2017-08" db="EMBL/GenBank/DDBJ databases">
        <authorList>
            <person name="de Groot N.N."/>
        </authorList>
    </citation>
    <scope>NUCLEOTIDE SEQUENCE [LARGE SCALE GENOMIC DNA]</scope>
    <source>
        <strain evidence="2 3">DSM 9787</strain>
    </source>
</reference>
<gene>
    <name evidence="2" type="ORF">SAMN02910411_0359</name>
</gene>
<evidence type="ECO:0000313" key="3">
    <source>
        <dbReference type="Proteomes" id="UP000219563"/>
    </source>
</evidence>